<dbReference type="SUPFAM" id="SSF53927">
    <property type="entry name" value="Cytidine deaminase-like"/>
    <property type="match status" value="1"/>
</dbReference>
<sequence>MPISTDRDTELLRRTIELASESRGRGDHPFGALLADPDGNVLLEAMNTCGTKGDRTGHAERNLMTEASLKFSAEYLSGCTMYTSAEPCAMCAGSVYWAGVGRVVHGMSEKALKDLIGPDPENLTMDLPCRTIFDAGQRRVDVVGPMLSEESAVVHEGFWTPAR</sequence>
<dbReference type="CDD" id="cd01285">
    <property type="entry name" value="nucleoside_deaminase"/>
    <property type="match status" value="1"/>
</dbReference>
<dbReference type="PANTHER" id="PTHR11079:SF202">
    <property type="entry name" value="TRNA-SPECIFIC ADENOSINE DEAMINASE"/>
    <property type="match status" value="1"/>
</dbReference>
<dbReference type="OrthoDB" id="9802676at2"/>
<evidence type="ECO:0000313" key="4">
    <source>
        <dbReference type="EMBL" id="RST84744.1"/>
    </source>
</evidence>
<proteinExistence type="predicted"/>
<dbReference type="GO" id="GO:0008270">
    <property type="term" value="F:zinc ion binding"/>
    <property type="evidence" value="ECO:0007669"/>
    <property type="project" value="InterPro"/>
</dbReference>
<reference evidence="4 5" key="1">
    <citation type="submission" date="2018-12" db="EMBL/GenBank/DDBJ databases">
        <title>Mesorhizobium carbonis sp. nov., isolated from coal mine water.</title>
        <authorList>
            <person name="Xin W."/>
            <person name="Xu Z."/>
            <person name="Xiang F."/>
            <person name="Zhang J."/>
            <person name="Xi L."/>
            <person name="Liu J."/>
        </authorList>
    </citation>
    <scope>NUCLEOTIDE SEQUENCE [LARGE SCALE GENOMIC DNA]</scope>
    <source>
        <strain evidence="4 5">B2.3</strain>
    </source>
</reference>
<dbReference type="GO" id="GO:0002100">
    <property type="term" value="P:tRNA wobble adenosine to inosine editing"/>
    <property type="evidence" value="ECO:0007669"/>
    <property type="project" value="TreeGrafter"/>
</dbReference>
<dbReference type="InterPro" id="IPR016192">
    <property type="entry name" value="APOBEC/CMP_deaminase_Zn-bd"/>
</dbReference>
<dbReference type="Proteomes" id="UP000278398">
    <property type="component" value="Unassembled WGS sequence"/>
</dbReference>
<keyword evidence="5" id="KW-1185">Reference proteome</keyword>
<dbReference type="InterPro" id="IPR002125">
    <property type="entry name" value="CMP_dCMP_dom"/>
</dbReference>
<dbReference type="FunFam" id="3.40.140.10:FF:000051">
    <property type="entry name" value="Nucleoside deaminase"/>
    <property type="match status" value="1"/>
</dbReference>
<name>A0A429YTS1_9HYPH</name>
<protein>
    <submittedName>
        <fullName evidence="4">Nucleoside deaminase</fullName>
    </submittedName>
</protein>
<accession>A0A429YTS1</accession>
<dbReference type="GO" id="GO:0052717">
    <property type="term" value="F:tRNA-specific adenosine-34 deaminase activity"/>
    <property type="evidence" value="ECO:0007669"/>
    <property type="project" value="TreeGrafter"/>
</dbReference>
<dbReference type="AlphaFoldDB" id="A0A429YTS1"/>
<dbReference type="PROSITE" id="PS00903">
    <property type="entry name" value="CYT_DCMP_DEAMINASES_1"/>
    <property type="match status" value="1"/>
</dbReference>
<comment type="caution">
    <text evidence="4">The sequence shown here is derived from an EMBL/GenBank/DDBJ whole genome shotgun (WGS) entry which is preliminary data.</text>
</comment>
<dbReference type="Gene3D" id="3.40.140.10">
    <property type="entry name" value="Cytidine Deaminase, domain 2"/>
    <property type="match status" value="1"/>
</dbReference>
<dbReference type="InterPro" id="IPR016193">
    <property type="entry name" value="Cytidine_deaminase-like"/>
</dbReference>
<evidence type="ECO:0000256" key="1">
    <source>
        <dbReference type="ARBA" id="ARBA00022723"/>
    </source>
</evidence>
<evidence type="ECO:0000313" key="5">
    <source>
        <dbReference type="Proteomes" id="UP000278398"/>
    </source>
</evidence>
<dbReference type="PANTHER" id="PTHR11079">
    <property type="entry name" value="CYTOSINE DEAMINASE FAMILY MEMBER"/>
    <property type="match status" value="1"/>
</dbReference>
<keyword evidence="1" id="KW-0479">Metal-binding</keyword>
<gene>
    <name evidence="4" type="ORF">EJC49_19225</name>
</gene>
<dbReference type="Pfam" id="PF00383">
    <property type="entry name" value="dCMP_cyt_deam_1"/>
    <property type="match status" value="1"/>
</dbReference>
<feature type="domain" description="CMP/dCMP-type deaminase" evidence="3">
    <location>
        <begin position="6"/>
        <end position="119"/>
    </location>
</feature>
<organism evidence="4 5">
    <name type="scientific">Aquibium carbonis</name>
    <dbReference type="NCBI Taxonomy" id="2495581"/>
    <lineage>
        <taxon>Bacteria</taxon>
        <taxon>Pseudomonadati</taxon>
        <taxon>Pseudomonadota</taxon>
        <taxon>Alphaproteobacteria</taxon>
        <taxon>Hyphomicrobiales</taxon>
        <taxon>Phyllobacteriaceae</taxon>
        <taxon>Aquibium</taxon>
    </lineage>
</organism>
<keyword evidence="2" id="KW-0862">Zinc</keyword>
<dbReference type="RefSeq" id="WP_126701557.1">
    <property type="nucleotide sequence ID" value="NZ_RWKW01000077.1"/>
</dbReference>
<dbReference type="EMBL" id="RWKW01000077">
    <property type="protein sequence ID" value="RST84744.1"/>
    <property type="molecule type" value="Genomic_DNA"/>
</dbReference>
<evidence type="ECO:0000256" key="2">
    <source>
        <dbReference type="ARBA" id="ARBA00022833"/>
    </source>
</evidence>
<dbReference type="PROSITE" id="PS51747">
    <property type="entry name" value="CYT_DCMP_DEAMINASES_2"/>
    <property type="match status" value="1"/>
</dbReference>
<evidence type="ECO:0000259" key="3">
    <source>
        <dbReference type="PROSITE" id="PS51747"/>
    </source>
</evidence>